<name>A0A517I8L1_BREBE</name>
<proteinExistence type="predicted"/>
<evidence type="ECO:0000313" key="1">
    <source>
        <dbReference type="EMBL" id="QDS35230.1"/>
    </source>
</evidence>
<sequence>MKYFLFLLFLFTIGCSQVPQVTPREDFENYVTALSEYQLENSRKMKETESYISKSDSFKKYSQEHFLPLIEEHIKNLSTIEPQTKEINDLH</sequence>
<dbReference type="PROSITE" id="PS51257">
    <property type="entry name" value="PROKAR_LIPOPROTEIN"/>
    <property type="match status" value="1"/>
</dbReference>
<dbReference type="Proteomes" id="UP000317713">
    <property type="component" value="Chromosome"/>
</dbReference>
<dbReference type="EMBL" id="CP042161">
    <property type="protein sequence ID" value="QDS35230.1"/>
    <property type="molecule type" value="Genomic_DNA"/>
</dbReference>
<gene>
    <name evidence="1" type="ORF">FPS98_15135</name>
</gene>
<dbReference type="AlphaFoldDB" id="A0A517I8L1"/>
<accession>A0A517I8L1</accession>
<dbReference type="RefSeq" id="WP_144616881.1">
    <property type="nucleotide sequence ID" value="NZ_CP042161.1"/>
</dbReference>
<reference evidence="1 2" key="1">
    <citation type="submission" date="2019-07" db="EMBL/GenBank/DDBJ databases">
        <title>Characterization of Brevibacillus brevis HK544, as a potential biocontrol agent.</title>
        <authorList>
            <person name="Kim H."/>
        </authorList>
    </citation>
    <scope>NUCLEOTIDE SEQUENCE [LARGE SCALE GENOMIC DNA]</scope>
    <source>
        <strain evidence="1 2">HK544</strain>
    </source>
</reference>
<protein>
    <submittedName>
        <fullName evidence="1">Uncharacterized protein</fullName>
    </submittedName>
</protein>
<organism evidence="1 2">
    <name type="scientific">Brevibacillus brevis</name>
    <name type="common">Bacillus brevis</name>
    <dbReference type="NCBI Taxonomy" id="1393"/>
    <lineage>
        <taxon>Bacteria</taxon>
        <taxon>Bacillati</taxon>
        <taxon>Bacillota</taxon>
        <taxon>Bacilli</taxon>
        <taxon>Bacillales</taxon>
        <taxon>Paenibacillaceae</taxon>
        <taxon>Brevibacillus</taxon>
    </lineage>
</organism>
<evidence type="ECO:0000313" key="2">
    <source>
        <dbReference type="Proteomes" id="UP000317713"/>
    </source>
</evidence>